<feature type="non-terminal residue" evidence="1">
    <location>
        <position position="1"/>
    </location>
</feature>
<keyword evidence="2" id="KW-1185">Reference proteome</keyword>
<comment type="caution">
    <text evidence="1">The sequence shown here is derived from an EMBL/GenBank/DDBJ whole genome shotgun (WGS) entry which is preliminary data.</text>
</comment>
<dbReference type="Proteomes" id="UP001059041">
    <property type="component" value="Linkage Group LG13"/>
</dbReference>
<dbReference type="EMBL" id="JAFHDT010000013">
    <property type="protein sequence ID" value="KAI7801650.1"/>
    <property type="molecule type" value="Genomic_DNA"/>
</dbReference>
<name>A0A9W7TQX1_TRIRA</name>
<reference evidence="1" key="1">
    <citation type="submission" date="2021-02" db="EMBL/GenBank/DDBJ databases">
        <title>Comparative genomics reveals that relaxation of natural selection precedes convergent phenotypic evolution of cavefish.</title>
        <authorList>
            <person name="Peng Z."/>
        </authorList>
    </citation>
    <scope>NUCLEOTIDE SEQUENCE</scope>
    <source>
        <tissue evidence="1">Muscle</tissue>
    </source>
</reference>
<accession>A0A9W7TQX1</accession>
<evidence type="ECO:0000313" key="1">
    <source>
        <dbReference type="EMBL" id="KAI7801650.1"/>
    </source>
</evidence>
<proteinExistence type="predicted"/>
<evidence type="ECO:0000313" key="2">
    <source>
        <dbReference type="Proteomes" id="UP001059041"/>
    </source>
</evidence>
<feature type="non-terminal residue" evidence="1">
    <location>
        <position position="66"/>
    </location>
</feature>
<dbReference type="AlphaFoldDB" id="A0A9W7TQX1"/>
<organism evidence="1 2">
    <name type="scientific">Triplophysa rosa</name>
    <name type="common">Cave loach</name>
    <dbReference type="NCBI Taxonomy" id="992332"/>
    <lineage>
        <taxon>Eukaryota</taxon>
        <taxon>Metazoa</taxon>
        <taxon>Chordata</taxon>
        <taxon>Craniata</taxon>
        <taxon>Vertebrata</taxon>
        <taxon>Euteleostomi</taxon>
        <taxon>Actinopterygii</taxon>
        <taxon>Neopterygii</taxon>
        <taxon>Teleostei</taxon>
        <taxon>Ostariophysi</taxon>
        <taxon>Cypriniformes</taxon>
        <taxon>Nemacheilidae</taxon>
        <taxon>Triplophysa</taxon>
    </lineage>
</organism>
<protein>
    <submittedName>
        <fullName evidence="1">Uncharacterized protein</fullName>
    </submittedName>
</protein>
<gene>
    <name evidence="1" type="ORF">IRJ41_017539</name>
</gene>
<sequence length="66" mass="7534">IRDSLSELSISFQFIGGVDKFPALRESDVLECVTLAHFVDRLESLEITLPEPYFHNKIAKLRVNTN</sequence>